<accession>A0AAW4G6U7</accession>
<reference evidence="3" key="1">
    <citation type="submission" date="2021-02" db="EMBL/GenBank/DDBJ databases">
        <title>Taxonomy, biology and ecology of Rhodococcus bacteria occurring in California pistachio and other woody hosts as revealed by genome sequence analyses.</title>
        <authorList>
            <person name="Riely B."/>
            <person name="Gai Y."/>
        </authorList>
    </citation>
    <scope>NUCLEOTIDE SEQUENCE</scope>
    <source>
        <strain evidence="3">BP-295</strain>
    </source>
</reference>
<dbReference type="PANTHER" id="PTHR38658">
    <property type="entry name" value="OXPP CYCLE PROTEIN OPCA-RELATED"/>
    <property type="match status" value="1"/>
</dbReference>
<evidence type="ECO:0000259" key="2">
    <source>
        <dbReference type="Pfam" id="PF20171"/>
    </source>
</evidence>
<dbReference type="Proteomes" id="UP001195196">
    <property type="component" value="Unassembled WGS sequence"/>
</dbReference>
<feature type="domain" description="Glucose-6-phosphate dehydrogenase assembly protein OpcA C-terminal" evidence="2">
    <location>
        <begin position="166"/>
        <end position="292"/>
    </location>
</feature>
<sequence>MIVNLPDTTSREVAKRLVNLHETEGSVNNGRVLTLVVCAEHDEPTEGAIEAAIAASREHPSRVIVVSRGVRHARSRMDAEIRVGGDAGASEVIVLSLAGDMADHAHAVVIPFLLPDTPVVTWWPSIGPSKPASDPLGTLGRRRIMDANRDPGLNTVLKRRLAGYSPGDTDIAWTQLTPWRAILASALDRPPFTPVLEVDVTGPDRSPAIDLLAGWLRSALGVPTRRFTGSFEVRLVRTDGDTVLAVDEANNAVLTAPGKPDGKIAMTPRSLPVCIAEELRRLDVDEVYARALAGVTDVERISPEQEALLRADMRAAVEHAAQQSDSAASDAEE</sequence>
<reference evidence="4" key="2">
    <citation type="submission" date="2023-04" db="EMBL/GenBank/DDBJ databases">
        <title>Characterization and analysis of the complete genome of Gordonia rubripertincta 112, the degrader of aromatic and aliphatic compounds.</title>
        <authorList>
            <person name="Frantsuzova E."/>
            <person name="Bogun A."/>
            <person name="Delegan Y."/>
        </authorList>
    </citation>
    <scope>NUCLEOTIDE SEQUENCE</scope>
    <source>
        <strain evidence="4">112</strain>
    </source>
</reference>
<dbReference type="RefSeq" id="WP_005194884.1">
    <property type="nucleotide sequence ID" value="NZ_CP059694.1"/>
</dbReference>
<evidence type="ECO:0000313" key="5">
    <source>
        <dbReference type="Proteomes" id="UP001195196"/>
    </source>
</evidence>
<gene>
    <name evidence="3" type="ORF">JTZ10_13855</name>
    <name evidence="4" type="ORF">QBL07_11280</name>
</gene>
<comment type="caution">
    <text evidence="3">The sequence shown here is derived from an EMBL/GenBank/DDBJ whole genome shotgun (WGS) entry which is preliminary data.</text>
</comment>
<dbReference type="EMBL" id="JARUXG010000005">
    <property type="protein sequence ID" value="MDG6781413.1"/>
    <property type="molecule type" value="Genomic_DNA"/>
</dbReference>
<dbReference type="AlphaFoldDB" id="A0AAW4G6U7"/>
<dbReference type="InterPro" id="IPR004555">
    <property type="entry name" value="G6PDH_assembly_OpcA"/>
</dbReference>
<dbReference type="PANTHER" id="PTHR38658:SF1">
    <property type="entry name" value="OXPP CYCLE PROTEIN OPCA-RELATED"/>
    <property type="match status" value="1"/>
</dbReference>
<feature type="domain" description="Glucose-6-phosphate dehydrogenase assembly protein OpcA N-terminal" evidence="1">
    <location>
        <begin position="53"/>
        <end position="151"/>
    </location>
</feature>
<organism evidence="3 5">
    <name type="scientific">Gordonia rubripertincta</name>
    <name type="common">Rhodococcus corallinus</name>
    <dbReference type="NCBI Taxonomy" id="36822"/>
    <lineage>
        <taxon>Bacteria</taxon>
        <taxon>Bacillati</taxon>
        <taxon>Actinomycetota</taxon>
        <taxon>Actinomycetes</taxon>
        <taxon>Mycobacteriales</taxon>
        <taxon>Gordoniaceae</taxon>
        <taxon>Gordonia</taxon>
    </lineage>
</organism>
<evidence type="ECO:0000259" key="1">
    <source>
        <dbReference type="Pfam" id="PF10128"/>
    </source>
</evidence>
<dbReference type="InterPro" id="IPR046801">
    <property type="entry name" value="OpcA_G6PD_N"/>
</dbReference>
<evidence type="ECO:0000313" key="3">
    <source>
        <dbReference type="EMBL" id="MBM7278840.1"/>
    </source>
</evidence>
<dbReference type="Pfam" id="PF10128">
    <property type="entry name" value="OpcA_G6PD_assem"/>
    <property type="match status" value="1"/>
</dbReference>
<name>A0AAW4G6U7_GORRU</name>
<protein>
    <submittedName>
        <fullName evidence="3">Glucose-6-phosphate dehydrogenase assembly protein OpcA</fullName>
    </submittedName>
</protein>
<dbReference type="InterPro" id="IPR046802">
    <property type="entry name" value="OpcA_G6PD_C"/>
</dbReference>
<evidence type="ECO:0000313" key="4">
    <source>
        <dbReference type="EMBL" id="MDG6781413.1"/>
    </source>
</evidence>
<dbReference type="Pfam" id="PF20171">
    <property type="entry name" value="OpcA_G6PD_C"/>
    <property type="match status" value="1"/>
</dbReference>
<dbReference type="EMBL" id="JAFFGU010000005">
    <property type="protein sequence ID" value="MBM7278840.1"/>
    <property type="molecule type" value="Genomic_DNA"/>
</dbReference>
<proteinExistence type="predicted"/>